<protein>
    <recommendedName>
        <fullName evidence="9">Peptidase A1 domain-containing protein</fullName>
    </recommendedName>
</protein>
<dbReference type="PANTHER" id="PTHR47965">
    <property type="entry name" value="ASPARTYL PROTEASE-RELATED"/>
    <property type="match status" value="1"/>
</dbReference>
<dbReference type="SUPFAM" id="SSF50630">
    <property type="entry name" value="Acid proteases"/>
    <property type="match status" value="1"/>
</dbReference>
<feature type="domain" description="Peptidase A1" evidence="9">
    <location>
        <begin position="62"/>
        <end position="415"/>
    </location>
</feature>
<comment type="caution">
    <text evidence="10">The sequence shown here is derived from an EMBL/GenBank/DDBJ whole genome shotgun (WGS) entry which is preliminary data.</text>
</comment>
<evidence type="ECO:0000259" key="9">
    <source>
        <dbReference type="PROSITE" id="PS51767"/>
    </source>
</evidence>
<dbReference type="Pfam" id="PF00026">
    <property type="entry name" value="Asp"/>
    <property type="match status" value="1"/>
</dbReference>
<evidence type="ECO:0000256" key="1">
    <source>
        <dbReference type="ARBA" id="ARBA00007447"/>
    </source>
</evidence>
<accession>A0A507C7A9</accession>
<evidence type="ECO:0000256" key="8">
    <source>
        <dbReference type="SAM" id="SignalP"/>
    </source>
</evidence>
<dbReference type="GeneID" id="42001993"/>
<dbReference type="RefSeq" id="XP_031027371.1">
    <property type="nucleotide sequence ID" value="XM_031166696.1"/>
</dbReference>
<dbReference type="Proteomes" id="UP000319731">
    <property type="component" value="Unassembled WGS sequence"/>
</dbReference>
<feature type="chain" id="PRO_5021220784" description="Peptidase A1 domain-containing protein" evidence="8">
    <location>
        <begin position="17"/>
        <end position="559"/>
    </location>
</feature>
<evidence type="ECO:0000256" key="6">
    <source>
        <dbReference type="ARBA" id="ARBA00023145"/>
    </source>
</evidence>
<dbReference type="STRING" id="1806994.A0A507C7A9"/>
<dbReference type="PROSITE" id="PS51767">
    <property type="entry name" value="PEPTIDASE_A1"/>
    <property type="match status" value="1"/>
</dbReference>
<sequence>MRHLVAFSLALPLVHAITVPLFTAPYANLSDSTIQGSGMARYQTTASGGKEPSMGGGIKTCYLINLSIQGKTFNVEVDSGSSNLILPTTNLAGFTTSSSAPTWSTTGQTLLQAQSVSQSFAEGSSWTGYIYQDTVTLYGTSISAASPLIAVTSQSQNPKVMDGTTGSTGLLGIAYRSLSSYQPSSATSPSTVFEALVAQNPGTVSNTIAFRACPYVYSGSSAMDIGGTNDALTCSSSGVVGWANTPYQAWYTIQVLGIAVNGQFTTLPAAFQTSNAYGQWSIVDTCTSLIYLTTNAWKTLALAVLSSNAIPGLSGYGNDQTNPFFNYQIGIRASAGSSINWAALPSLTIDMVMNSTSVVTVTIFGHQYIQLDPVNGYVFTVLPQSTSVNYINLGASWLNSVYTVFDRDNSRIGFAPGCGCDKANSSHPAAFVGVRAVSSLAYENGTGTLPFSFYSNNNTLTPSAASPRSSGSPIVFLASLKAANVGLNLTRANMDFFIDIWWNPSMKGTVEERVLDIQNRKRELAAPAFGDKKPKETRESRPEDLRRLLGGDEEERPIL</sequence>
<feature type="region of interest" description="Disordered" evidence="7">
    <location>
        <begin position="525"/>
        <end position="559"/>
    </location>
</feature>
<dbReference type="InterPro" id="IPR033121">
    <property type="entry name" value="PEPTIDASE_A1"/>
</dbReference>
<name>A0A507C7A9_9FUNG</name>
<dbReference type="EMBL" id="QEAO01000002">
    <property type="protein sequence ID" value="TPX37460.1"/>
    <property type="molecule type" value="Genomic_DNA"/>
</dbReference>
<keyword evidence="5" id="KW-0378">Hydrolase</keyword>
<dbReference type="GO" id="GO:0004190">
    <property type="term" value="F:aspartic-type endopeptidase activity"/>
    <property type="evidence" value="ECO:0007669"/>
    <property type="project" value="UniProtKB-KW"/>
</dbReference>
<keyword evidence="6" id="KW-0865">Zymogen</keyword>
<evidence type="ECO:0000256" key="3">
    <source>
        <dbReference type="ARBA" id="ARBA00022729"/>
    </source>
</evidence>
<evidence type="ECO:0000256" key="7">
    <source>
        <dbReference type="SAM" id="MobiDB-lite"/>
    </source>
</evidence>
<dbReference type="Gene3D" id="3.40.50.300">
    <property type="entry name" value="P-loop containing nucleotide triphosphate hydrolases"/>
    <property type="match status" value="1"/>
</dbReference>
<dbReference type="InterPro" id="IPR027417">
    <property type="entry name" value="P-loop_NTPase"/>
</dbReference>
<dbReference type="GO" id="GO:0006508">
    <property type="term" value="P:proteolysis"/>
    <property type="evidence" value="ECO:0007669"/>
    <property type="project" value="UniProtKB-KW"/>
</dbReference>
<reference evidence="10 11" key="1">
    <citation type="journal article" date="2019" name="Sci. Rep.">
        <title>Comparative genomics of chytrid fungi reveal insights into the obligate biotrophic and pathogenic lifestyle of Synchytrium endobioticum.</title>
        <authorList>
            <person name="van de Vossenberg B.T.L.H."/>
            <person name="Warris S."/>
            <person name="Nguyen H.D.T."/>
            <person name="van Gent-Pelzer M.P.E."/>
            <person name="Joly D.L."/>
            <person name="van de Geest H.C."/>
            <person name="Bonants P.J.M."/>
            <person name="Smith D.S."/>
            <person name="Levesque C.A."/>
            <person name="van der Lee T.A.J."/>
        </authorList>
    </citation>
    <scope>NUCLEOTIDE SEQUENCE [LARGE SCALE GENOMIC DNA]</scope>
    <source>
        <strain evidence="10 11">JEL517</strain>
    </source>
</reference>
<feature type="signal peptide" evidence="8">
    <location>
        <begin position="1"/>
        <end position="16"/>
    </location>
</feature>
<keyword evidence="11" id="KW-1185">Reference proteome</keyword>
<gene>
    <name evidence="10" type="ORF">SmJEL517_g00767</name>
</gene>
<evidence type="ECO:0000256" key="4">
    <source>
        <dbReference type="ARBA" id="ARBA00022750"/>
    </source>
</evidence>
<comment type="similarity">
    <text evidence="1">Belongs to the peptidase A1 family.</text>
</comment>
<evidence type="ECO:0000256" key="5">
    <source>
        <dbReference type="ARBA" id="ARBA00022801"/>
    </source>
</evidence>
<dbReference type="OrthoDB" id="2152801at2759"/>
<evidence type="ECO:0000256" key="2">
    <source>
        <dbReference type="ARBA" id="ARBA00022670"/>
    </source>
</evidence>
<dbReference type="CDD" id="cd05471">
    <property type="entry name" value="pepsin_like"/>
    <property type="match status" value="1"/>
</dbReference>
<keyword evidence="3 8" id="KW-0732">Signal</keyword>
<dbReference type="AlphaFoldDB" id="A0A507C7A9"/>
<evidence type="ECO:0000313" key="11">
    <source>
        <dbReference type="Proteomes" id="UP000319731"/>
    </source>
</evidence>
<dbReference type="InterPro" id="IPR021109">
    <property type="entry name" value="Peptidase_aspartic_dom_sf"/>
</dbReference>
<dbReference type="Gene3D" id="2.40.70.10">
    <property type="entry name" value="Acid Proteases"/>
    <property type="match status" value="2"/>
</dbReference>
<dbReference type="PANTHER" id="PTHR47965:SF12">
    <property type="entry name" value="ASPARTIC PROTEINASE 3-RELATED"/>
    <property type="match status" value="1"/>
</dbReference>
<dbReference type="InterPro" id="IPR034164">
    <property type="entry name" value="Pepsin-like_dom"/>
</dbReference>
<proteinExistence type="inferred from homology"/>
<keyword evidence="2" id="KW-0645">Protease</keyword>
<keyword evidence="4" id="KW-0064">Aspartyl protease</keyword>
<dbReference type="SUPFAM" id="SSF52540">
    <property type="entry name" value="P-loop containing nucleoside triphosphate hydrolases"/>
    <property type="match status" value="1"/>
</dbReference>
<dbReference type="InterPro" id="IPR001461">
    <property type="entry name" value="Aspartic_peptidase_A1"/>
</dbReference>
<evidence type="ECO:0000313" key="10">
    <source>
        <dbReference type="EMBL" id="TPX37460.1"/>
    </source>
</evidence>
<organism evidence="10 11">
    <name type="scientific">Synchytrium microbalum</name>
    <dbReference type="NCBI Taxonomy" id="1806994"/>
    <lineage>
        <taxon>Eukaryota</taxon>
        <taxon>Fungi</taxon>
        <taxon>Fungi incertae sedis</taxon>
        <taxon>Chytridiomycota</taxon>
        <taxon>Chytridiomycota incertae sedis</taxon>
        <taxon>Chytridiomycetes</taxon>
        <taxon>Synchytriales</taxon>
        <taxon>Synchytriaceae</taxon>
        <taxon>Synchytrium</taxon>
    </lineage>
</organism>